<protein>
    <submittedName>
        <fullName evidence="1">Uncharacterized protein</fullName>
    </submittedName>
</protein>
<keyword evidence="2" id="KW-1185">Reference proteome</keyword>
<proteinExistence type="predicted"/>
<dbReference type="OMA" id="ILYDEWR"/>
<accession>A0A084G4A3</accession>
<dbReference type="AlphaFoldDB" id="A0A084G4A3"/>
<name>A0A084G4A3_PSEDA</name>
<gene>
    <name evidence="1" type="ORF">SAPIO_CDS6221</name>
</gene>
<dbReference type="OrthoDB" id="5239529at2759"/>
<comment type="caution">
    <text evidence="1">The sequence shown here is derived from an EMBL/GenBank/DDBJ whole genome shotgun (WGS) entry which is preliminary data.</text>
</comment>
<evidence type="ECO:0000313" key="1">
    <source>
        <dbReference type="EMBL" id="KEZ42165.1"/>
    </source>
</evidence>
<reference evidence="1 2" key="1">
    <citation type="journal article" date="2014" name="Genome Announc.">
        <title>Draft genome sequence of the pathogenic fungus Scedosporium apiospermum.</title>
        <authorList>
            <person name="Vandeputte P."/>
            <person name="Ghamrawi S."/>
            <person name="Rechenmann M."/>
            <person name="Iltis A."/>
            <person name="Giraud S."/>
            <person name="Fleury M."/>
            <person name="Thornton C."/>
            <person name="Delhaes L."/>
            <person name="Meyer W."/>
            <person name="Papon N."/>
            <person name="Bouchara J.P."/>
        </authorList>
    </citation>
    <scope>NUCLEOTIDE SEQUENCE [LARGE SCALE GENOMIC DNA]</scope>
    <source>
        <strain evidence="1 2">IHEM 14462</strain>
    </source>
</reference>
<dbReference type="Proteomes" id="UP000028545">
    <property type="component" value="Unassembled WGS sequence"/>
</dbReference>
<dbReference type="GeneID" id="27725293"/>
<organism evidence="1 2">
    <name type="scientific">Pseudallescheria apiosperma</name>
    <name type="common">Scedosporium apiospermum</name>
    <dbReference type="NCBI Taxonomy" id="563466"/>
    <lineage>
        <taxon>Eukaryota</taxon>
        <taxon>Fungi</taxon>
        <taxon>Dikarya</taxon>
        <taxon>Ascomycota</taxon>
        <taxon>Pezizomycotina</taxon>
        <taxon>Sordariomycetes</taxon>
        <taxon>Hypocreomycetidae</taxon>
        <taxon>Microascales</taxon>
        <taxon>Microascaceae</taxon>
        <taxon>Scedosporium</taxon>
    </lineage>
</organism>
<dbReference type="VEuPathDB" id="FungiDB:SAPIO_CDS6221"/>
<dbReference type="KEGG" id="sapo:SAPIO_CDS6221"/>
<evidence type="ECO:0000313" key="2">
    <source>
        <dbReference type="Proteomes" id="UP000028545"/>
    </source>
</evidence>
<dbReference type="EMBL" id="JOWA01000101">
    <property type="protein sequence ID" value="KEZ42165.1"/>
    <property type="molecule type" value="Genomic_DNA"/>
</dbReference>
<dbReference type="HOGENOM" id="CLU_1454708_0_0_1"/>
<sequence>MAAVLQHNETYQLRIYAGNSQVHNQVVSFDDTQAAYVLPSPTPAPRPLYFRPAPPSPCSPNPYTTLVVVQSPSSPPPTNPQLLALQGPAGKAEYRIVALDDPTPQGIGASILYDEWRVVENGGRILLRYGEDPSGLNHWILAKRSWGWILWWYEPTAANMEDLGEYVMVDVEVEARGAYSSEPTTTRPKDAAIVS</sequence>
<dbReference type="RefSeq" id="XP_016641964.1">
    <property type="nucleotide sequence ID" value="XM_016788383.1"/>
</dbReference>